<dbReference type="PANTHER" id="PTHR48030">
    <property type="entry name" value="SPLICING FACTOR 3B SUBUNIT 4"/>
    <property type="match status" value="1"/>
</dbReference>
<dbReference type="FunFam" id="3.30.70.330:FF:000505">
    <property type="entry name" value="Splicing factor 3B subunit 4"/>
    <property type="match status" value="1"/>
</dbReference>
<reference evidence="12 13" key="1">
    <citation type="submission" date="2018-09" db="EMBL/GenBank/DDBJ databases">
        <title>Genomic investigation of the strawberry pathogen Phytophthora fragariae indicates pathogenicity is determined by transcriptional variation in three key races.</title>
        <authorList>
            <person name="Adams T.M."/>
            <person name="Armitage A.D."/>
            <person name="Sobczyk M.K."/>
            <person name="Bates H.J."/>
            <person name="Dunwell J.M."/>
            <person name="Nellist C.F."/>
            <person name="Harrison R.J."/>
        </authorList>
    </citation>
    <scope>NUCLEOTIDE SEQUENCE [LARGE SCALE GENOMIC DNA]</scope>
    <source>
        <strain evidence="12 13">BC-23</strain>
    </source>
</reference>
<dbReference type="PROSITE" id="PS50102">
    <property type="entry name" value="RRM"/>
    <property type="match status" value="2"/>
</dbReference>
<dbReference type="GO" id="GO:0008380">
    <property type="term" value="P:RNA splicing"/>
    <property type="evidence" value="ECO:0007669"/>
    <property type="project" value="UniProtKB-KW"/>
</dbReference>
<dbReference type="InterPro" id="IPR034159">
    <property type="entry name" value="SF3B4_RRM2"/>
</dbReference>
<evidence type="ECO:0000256" key="2">
    <source>
        <dbReference type="ARBA" id="ARBA00008363"/>
    </source>
</evidence>
<dbReference type="InterPro" id="IPR034158">
    <property type="entry name" value="SF3B4_RRM1"/>
</dbReference>
<evidence type="ECO:0000313" key="13">
    <source>
        <dbReference type="Proteomes" id="UP000476176"/>
    </source>
</evidence>
<dbReference type="SUPFAM" id="SSF54928">
    <property type="entry name" value="RNA-binding domain, RBD"/>
    <property type="match status" value="1"/>
</dbReference>
<dbReference type="Gene3D" id="2.120.10.80">
    <property type="entry name" value="Kelch-type beta propeller"/>
    <property type="match status" value="2"/>
</dbReference>
<keyword evidence="5" id="KW-0677">Repeat</keyword>
<comment type="subcellular location">
    <subcellularLocation>
        <location evidence="1">Nucleus</location>
    </subcellularLocation>
</comment>
<dbReference type="AlphaFoldDB" id="A0A6G0N1Y6"/>
<dbReference type="GO" id="GO:0006397">
    <property type="term" value="P:mRNA processing"/>
    <property type="evidence" value="ECO:0007669"/>
    <property type="project" value="UniProtKB-KW"/>
</dbReference>
<dbReference type="CDD" id="cd12334">
    <property type="entry name" value="RRM1_SF3B4"/>
    <property type="match status" value="1"/>
</dbReference>
<keyword evidence="4" id="KW-0747">Spliceosome</keyword>
<evidence type="ECO:0000256" key="5">
    <source>
        <dbReference type="ARBA" id="ARBA00022737"/>
    </source>
</evidence>
<dbReference type="Gene3D" id="3.30.70.330">
    <property type="match status" value="2"/>
</dbReference>
<dbReference type="PANTHER" id="PTHR48030:SF3">
    <property type="entry name" value="SPLICING FACTOR 3B SUBUNIT 4"/>
    <property type="match status" value="1"/>
</dbReference>
<evidence type="ECO:0000313" key="12">
    <source>
        <dbReference type="EMBL" id="KAE9190816.1"/>
    </source>
</evidence>
<evidence type="ECO:0000259" key="11">
    <source>
        <dbReference type="PROSITE" id="PS50102"/>
    </source>
</evidence>
<dbReference type="InterPro" id="IPR015915">
    <property type="entry name" value="Kelch-typ_b-propeller"/>
</dbReference>
<evidence type="ECO:0000256" key="4">
    <source>
        <dbReference type="ARBA" id="ARBA00022728"/>
    </source>
</evidence>
<evidence type="ECO:0000256" key="7">
    <source>
        <dbReference type="ARBA" id="ARBA00023187"/>
    </source>
</evidence>
<dbReference type="SMART" id="SM00612">
    <property type="entry name" value="Kelch"/>
    <property type="match status" value="2"/>
</dbReference>
<dbReference type="EMBL" id="QXGC01002101">
    <property type="protein sequence ID" value="KAE9190816.1"/>
    <property type="molecule type" value="Genomic_DNA"/>
</dbReference>
<evidence type="ECO:0000256" key="3">
    <source>
        <dbReference type="ARBA" id="ARBA00022664"/>
    </source>
</evidence>
<proteinExistence type="inferred from homology"/>
<dbReference type="InterPro" id="IPR006652">
    <property type="entry name" value="Kelch_1"/>
</dbReference>
<name>A0A6G0N1Y6_9STRA</name>
<dbReference type="InterPro" id="IPR035979">
    <property type="entry name" value="RBD_domain_sf"/>
</dbReference>
<keyword evidence="6 10" id="KW-0694">RNA-binding</keyword>
<keyword evidence="3" id="KW-0507">mRNA processing</keyword>
<dbReference type="GO" id="GO:0005730">
    <property type="term" value="C:nucleolus"/>
    <property type="evidence" value="ECO:0007669"/>
    <property type="project" value="TreeGrafter"/>
</dbReference>
<dbReference type="GO" id="GO:0003723">
    <property type="term" value="F:RNA binding"/>
    <property type="evidence" value="ECO:0007669"/>
    <property type="project" value="UniProtKB-UniRule"/>
</dbReference>
<sequence length="610" mass="66058">MSAAIEQRNQDATVYVGNLDDRVSEELLWELMLQAGSVCNVHMPRDKVTGSHQNYGFVEFRAEECAEYAVKVLNMVQLFGKPVRVKKASSDRKNVDVGANLFLGNLDPEVDEKLLYDTFSAFGGIVETPKVMRDPDSQASRGFGFVSFDSFEAADLAIECMHGQYLCNRQVVVQFAFKKDSRNERHGSEAERLLAQRNPDKLQPHTMFAFTPGANGAPPPPPPPAYLAQQVPDMGLANGMGMFGLCSGDDQVVADMASNQEVATVYAVESVAMDESALKPAKRGGATLTQVGEGGLVYLIGGANREGASFGDVHCFDFETRAWKLVSPSSGSLSPRSGHSAVAVGAKIYVFGGLDVAAGASYNDVNVFDTRTSSWCEAAVEGEAPRPRNAHAAIVLPEEDDSLETRRMLVHGGSSPKFGASDELFLLHVPVHDVDTALRWEKLSPDGEVPEARELHSALLQSESAICFAGGRNFDGKICTDMATLDIKSWTWQLVPICEWNRCSLAAGEIDGELVSFGGWDGGRICGDCCRYSDEEESWIQVTLAECKTGKQTEPAVSEVPERFGHCSTTVTIQPLNQPNANATRQGLLIFGGMNAQSDLDDLVLIMTSC</sequence>
<dbReference type="InterPro" id="IPR000504">
    <property type="entry name" value="RRM_dom"/>
</dbReference>
<feature type="domain" description="RRM" evidence="11">
    <location>
        <begin position="12"/>
        <end position="90"/>
    </location>
</feature>
<dbReference type="InterPro" id="IPR012677">
    <property type="entry name" value="Nucleotide-bd_a/b_plait_sf"/>
</dbReference>
<keyword evidence="7" id="KW-0508">mRNA splicing</keyword>
<evidence type="ECO:0000256" key="8">
    <source>
        <dbReference type="ARBA" id="ARBA00023242"/>
    </source>
</evidence>
<accession>A0A6G0N1Y6</accession>
<evidence type="ECO:0000256" key="6">
    <source>
        <dbReference type="ARBA" id="ARBA00022884"/>
    </source>
</evidence>
<evidence type="ECO:0000256" key="10">
    <source>
        <dbReference type="PROSITE-ProRule" id="PRU00176"/>
    </source>
</evidence>
<dbReference type="SMART" id="SM00360">
    <property type="entry name" value="RRM"/>
    <property type="match status" value="2"/>
</dbReference>
<dbReference type="Pfam" id="PF01344">
    <property type="entry name" value="Kelch_1"/>
    <property type="match status" value="1"/>
</dbReference>
<evidence type="ECO:0000256" key="9">
    <source>
        <dbReference type="ARBA" id="ARBA00070533"/>
    </source>
</evidence>
<dbReference type="CDD" id="cd12335">
    <property type="entry name" value="RRM2_SF3B4"/>
    <property type="match status" value="1"/>
</dbReference>
<dbReference type="Pfam" id="PF00076">
    <property type="entry name" value="RRM_1"/>
    <property type="match status" value="2"/>
</dbReference>
<comment type="caution">
    <text evidence="12">The sequence shown here is derived from an EMBL/GenBank/DDBJ whole genome shotgun (WGS) entry which is preliminary data.</text>
</comment>
<keyword evidence="8" id="KW-0539">Nucleus</keyword>
<dbReference type="InterPro" id="IPR052084">
    <property type="entry name" value="SF3B4_spliceosome_assoc"/>
</dbReference>
<dbReference type="FunFam" id="3.30.70.330:FF:000059">
    <property type="entry name" value="splicing factor 3B subunit 4"/>
    <property type="match status" value="1"/>
</dbReference>
<dbReference type="Pfam" id="PF24681">
    <property type="entry name" value="Kelch_KLHDC2_KLHL20_DRC7"/>
    <property type="match status" value="1"/>
</dbReference>
<comment type="similarity">
    <text evidence="2">Belongs to the SF3B4 family.</text>
</comment>
<evidence type="ECO:0000256" key="1">
    <source>
        <dbReference type="ARBA" id="ARBA00004123"/>
    </source>
</evidence>
<dbReference type="GO" id="GO:0048026">
    <property type="term" value="P:positive regulation of mRNA splicing, via spliceosome"/>
    <property type="evidence" value="ECO:0007669"/>
    <property type="project" value="TreeGrafter"/>
</dbReference>
<feature type="domain" description="RRM" evidence="11">
    <location>
        <begin position="99"/>
        <end position="178"/>
    </location>
</feature>
<organism evidence="12 13">
    <name type="scientific">Phytophthora fragariae</name>
    <dbReference type="NCBI Taxonomy" id="53985"/>
    <lineage>
        <taxon>Eukaryota</taxon>
        <taxon>Sar</taxon>
        <taxon>Stramenopiles</taxon>
        <taxon>Oomycota</taxon>
        <taxon>Peronosporomycetes</taxon>
        <taxon>Peronosporales</taxon>
        <taxon>Peronosporaceae</taxon>
        <taxon>Phytophthora</taxon>
    </lineage>
</organism>
<gene>
    <name evidence="12" type="ORF">PF004_g21792</name>
</gene>
<dbReference type="Proteomes" id="UP000476176">
    <property type="component" value="Unassembled WGS sequence"/>
</dbReference>
<protein>
    <recommendedName>
        <fullName evidence="9">Splicing factor 3B subunit 4</fullName>
    </recommendedName>
</protein>
<dbReference type="SUPFAM" id="SSF117281">
    <property type="entry name" value="Kelch motif"/>
    <property type="match status" value="1"/>
</dbReference>
<dbReference type="GO" id="GO:0071011">
    <property type="term" value="C:precatalytic spliceosome"/>
    <property type="evidence" value="ECO:0007669"/>
    <property type="project" value="TreeGrafter"/>
</dbReference>